<evidence type="ECO:0000256" key="1">
    <source>
        <dbReference type="ARBA" id="ARBA00022490"/>
    </source>
</evidence>
<dbReference type="Pfam" id="PF13507">
    <property type="entry name" value="GATase_5"/>
    <property type="match status" value="1"/>
</dbReference>
<keyword evidence="3" id="KW-0547">Nucleotide-binding</keyword>
<dbReference type="Proteomes" id="UP000316714">
    <property type="component" value="Unassembled WGS sequence"/>
</dbReference>
<dbReference type="GO" id="GO:0016787">
    <property type="term" value="F:hydrolase activity"/>
    <property type="evidence" value="ECO:0007669"/>
    <property type="project" value="UniProtKB-KW"/>
</dbReference>
<dbReference type="InterPro" id="IPR029062">
    <property type="entry name" value="Class_I_gatase-like"/>
</dbReference>
<evidence type="ECO:0000256" key="7">
    <source>
        <dbReference type="ARBA" id="ARBA00022962"/>
    </source>
</evidence>
<dbReference type="NCBIfam" id="TIGR01737">
    <property type="entry name" value="FGAM_synth_I"/>
    <property type="match status" value="1"/>
</dbReference>
<organism evidence="8 9">
    <name type="scientific">Posidoniimonas corsicana</name>
    <dbReference type="NCBI Taxonomy" id="1938618"/>
    <lineage>
        <taxon>Bacteria</taxon>
        <taxon>Pseudomonadati</taxon>
        <taxon>Planctomycetota</taxon>
        <taxon>Planctomycetia</taxon>
        <taxon>Pirellulales</taxon>
        <taxon>Lacipirellulaceae</taxon>
        <taxon>Posidoniimonas</taxon>
    </lineage>
</organism>
<evidence type="ECO:0000313" key="8">
    <source>
        <dbReference type="EMBL" id="TWT37505.1"/>
    </source>
</evidence>
<evidence type="ECO:0000256" key="4">
    <source>
        <dbReference type="ARBA" id="ARBA00022755"/>
    </source>
</evidence>
<dbReference type="Gene3D" id="3.40.50.880">
    <property type="match status" value="1"/>
</dbReference>
<comment type="caution">
    <text evidence="8">The sequence shown here is derived from an EMBL/GenBank/DDBJ whole genome shotgun (WGS) entry which is preliminary data.</text>
</comment>
<dbReference type="EMBL" id="SIHJ01000001">
    <property type="protein sequence ID" value="TWT37505.1"/>
    <property type="molecule type" value="Genomic_DNA"/>
</dbReference>
<accession>A0A5C5VIB6</accession>
<keyword evidence="5" id="KW-0378">Hydrolase</keyword>
<dbReference type="SUPFAM" id="SSF52317">
    <property type="entry name" value="Class I glutamine amidotransferase-like"/>
    <property type="match status" value="1"/>
</dbReference>
<name>A0A5C5VIB6_9BACT</name>
<dbReference type="SMART" id="SM01211">
    <property type="entry name" value="GATase_5"/>
    <property type="match status" value="1"/>
</dbReference>
<dbReference type="GO" id="GO:0005524">
    <property type="term" value="F:ATP binding"/>
    <property type="evidence" value="ECO:0007669"/>
    <property type="project" value="UniProtKB-KW"/>
</dbReference>
<evidence type="ECO:0000256" key="2">
    <source>
        <dbReference type="ARBA" id="ARBA00022598"/>
    </source>
</evidence>
<gene>
    <name evidence="8" type="primary">purQ</name>
    <name evidence="8" type="ORF">KOR34_24570</name>
</gene>
<dbReference type="EC" id="6.3.5.3" evidence="8"/>
<dbReference type="InterPro" id="IPR010075">
    <property type="entry name" value="PRibForGlyAmidine_synth_PurQ"/>
</dbReference>
<dbReference type="GO" id="GO:0004642">
    <property type="term" value="F:phosphoribosylformylglycinamidine synthase activity"/>
    <property type="evidence" value="ECO:0007669"/>
    <property type="project" value="UniProtKB-EC"/>
</dbReference>
<reference evidence="8 9" key="1">
    <citation type="submission" date="2019-02" db="EMBL/GenBank/DDBJ databases">
        <title>Deep-cultivation of Planctomycetes and their phenomic and genomic characterization uncovers novel biology.</title>
        <authorList>
            <person name="Wiegand S."/>
            <person name="Jogler M."/>
            <person name="Boedeker C."/>
            <person name="Pinto D."/>
            <person name="Vollmers J."/>
            <person name="Rivas-Marin E."/>
            <person name="Kohn T."/>
            <person name="Peeters S.H."/>
            <person name="Heuer A."/>
            <person name="Rast P."/>
            <person name="Oberbeckmann S."/>
            <person name="Bunk B."/>
            <person name="Jeske O."/>
            <person name="Meyerdierks A."/>
            <person name="Storesund J.E."/>
            <person name="Kallscheuer N."/>
            <person name="Luecker S."/>
            <person name="Lage O.M."/>
            <person name="Pohl T."/>
            <person name="Merkel B.J."/>
            <person name="Hornburger P."/>
            <person name="Mueller R.-W."/>
            <person name="Bruemmer F."/>
            <person name="Labrenz M."/>
            <person name="Spormann A.M."/>
            <person name="Op Den Camp H."/>
            <person name="Overmann J."/>
            <person name="Amann R."/>
            <person name="Jetten M.S.M."/>
            <person name="Mascher T."/>
            <person name="Medema M.H."/>
            <person name="Devos D.P."/>
            <person name="Kaster A.-K."/>
            <person name="Ovreas L."/>
            <person name="Rohde M."/>
            <person name="Galperin M.Y."/>
            <person name="Jogler C."/>
        </authorList>
    </citation>
    <scope>NUCLEOTIDE SEQUENCE [LARGE SCALE GENOMIC DNA]</scope>
    <source>
        <strain evidence="8 9">KOR34</strain>
    </source>
</reference>
<sequence length="256" mass="27605">MAAPKALILRSPGTNCDVESAHAFELAGATTESLHIRRLLEQPDRVDDFQILCLPGGFSYGDDISAGRVLGNEVRLHLADACRRFKDAGKLVLGICNGFQVLMKTGLLDIDDDQGPQATLTLNDSGHYEARWVRAAAVPGQCVFLQGLSDLDLPIAHAEGKFVARDQDAFDALQAAGRLVIRYTEPCGASPATYPANPNGSVGDVAGICDTTGRVFGLMPHPERFVDRTQHPRWTRGGVEEGAGLKIFENAVGYFR</sequence>
<dbReference type="GO" id="GO:0005737">
    <property type="term" value="C:cytoplasm"/>
    <property type="evidence" value="ECO:0007669"/>
    <property type="project" value="TreeGrafter"/>
</dbReference>
<evidence type="ECO:0000256" key="3">
    <source>
        <dbReference type="ARBA" id="ARBA00022741"/>
    </source>
</evidence>
<keyword evidence="7" id="KW-0315">Glutamine amidotransferase</keyword>
<proteinExistence type="predicted"/>
<keyword evidence="2 8" id="KW-0436">Ligase</keyword>
<keyword evidence="9" id="KW-1185">Reference proteome</keyword>
<dbReference type="AlphaFoldDB" id="A0A5C5VIB6"/>
<protein>
    <submittedName>
        <fullName evidence="8">Phosphoribosylformylglycinamidine synthase</fullName>
        <ecNumber evidence="8">6.3.5.3</ecNumber>
    </submittedName>
</protein>
<dbReference type="PANTHER" id="PTHR10099:SF1">
    <property type="entry name" value="PHOSPHORIBOSYLFORMYLGLYCINAMIDINE SYNTHASE"/>
    <property type="match status" value="1"/>
</dbReference>
<dbReference type="RefSeq" id="WP_146564840.1">
    <property type="nucleotide sequence ID" value="NZ_SIHJ01000001.1"/>
</dbReference>
<dbReference type="CDD" id="cd01740">
    <property type="entry name" value="GATase1_FGAR_AT"/>
    <property type="match status" value="1"/>
</dbReference>
<dbReference type="GO" id="GO:0006189">
    <property type="term" value="P:'de novo' IMP biosynthetic process"/>
    <property type="evidence" value="ECO:0007669"/>
    <property type="project" value="InterPro"/>
</dbReference>
<keyword evidence="6" id="KW-0067">ATP-binding</keyword>
<keyword evidence="4" id="KW-0658">Purine biosynthesis</keyword>
<evidence type="ECO:0000256" key="5">
    <source>
        <dbReference type="ARBA" id="ARBA00022801"/>
    </source>
</evidence>
<evidence type="ECO:0000313" key="9">
    <source>
        <dbReference type="Proteomes" id="UP000316714"/>
    </source>
</evidence>
<dbReference type="PROSITE" id="PS51273">
    <property type="entry name" value="GATASE_TYPE_1"/>
    <property type="match status" value="1"/>
</dbReference>
<evidence type="ECO:0000256" key="6">
    <source>
        <dbReference type="ARBA" id="ARBA00022840"/>
    </source>
</evidence>
<keyword evidence="1" id="KW-0963">Cytoplasm</keyword>
<dbReference type="PANTHER" id="PTHR10099">
    <property type="entry name" value="PHOSPHORIBOSYLFORMYLGLYCINAMIDINE SYNTHASE"/>
    <property type="match status" value="1"/>
</dbReference>
<dbReference type="OrthoDB" id="9804441at2"/>
<dbReference type="PIRSF" id="PIRSF001586">
    <property type="entry name" value="FGAM_synth_I"/>
    <property type="match status" value="1"/>
</dbReference>